<dbReference type="EMBL" id="LCAB01000004">
    <property type="protein sequence ID" value="KKR83513.1"/>
    <property type="molecule type" value="Genomic_DNA"/>
</dbReference>
<comment type="caution">
    <text evidence="3">The sequence shown here is derived from an EMBL/GenBank/DDBJ whole genome shotgun (WGS) entry which is preliminary data.</text>
</comment>
<dbReference type="SUPFAM" id="SSF49503">
    <property type="entry name" value="Cupredoxins"/>
    <property type="match status" value="1"/>
</dbReference>
<keyword evidence="1" id="KW-0812">Transmembrane</keyword>
<dbReference type="Proteomes" id="UP000034601">
    <property type="component" value="Unassembled WGS sequence"/>
</dbReference>
<protein>
    <recommendedName>
        <fullName evidence="2">EfeO-type cupredoxin-like domain-containing protein</fullName>
    </recommendedName>
</protein>
<dbReference type="InterPro" id="IPR008972">
    <property type="entry name" value="Cupredoxin"/>
</dbReference>
<accession>A0A0G0U334</accession>
<evidence type="ECO:0000259" key="2">
    <source>
        <dbReference type="Pfam" id="PF13473"/>
    </source>
</evidence>
<gene>
    <name evidence="3" type="ORF">UU29_C0004G0014</name>
</gene>
<keyword evidence="1" id="KW-0472">Membrane</keyword>
<dbReference type="InterPro" id="IPR028096">
    <property type="entry name" value="EfeO_Cupredoxin"/>
</dbReference>
<keyword evidence="1" id="KW-1133">Transmembrane helix</keyword>
<evidence type="ECO:0000256" key="1">
    <source>
        <dbReference type="SAM" id="Phobius"/>
    </source>
</evidence>
<feature type="domain" description="EfeO-type cupredoxin-like" evidence="2">
    <location>
        <begin position="17"/>
        <end position="119"/>
    </location>
</feature>
<feature type="transmembrane region" description="Helical" evidence="1">
    <location>
        <begin position="6"/>
        <end position="25"/>
    </location>
</feature>
<evidence type="ECO:0000313" key="3">
    <source>
        <dbReference type="EMBL" id="KKR83513.1"/>
    </source>
</evidence>
<reference evidence="3 4" key="1">
    <citation type="journal article" date="2015" name="Nature">
        <title>rRNA introns, odd ribosomes, and small enigmatic genomes across a large radiation of phyla.</title>
        <authorList>
            <person name="Brown C.T."/>
            <person name="Hug L.A."/>
            <person name="Thomas B.C."/>
            <person name="Sharon I."/>
            <person name="Castelle C.J."/>
            <person name="Singh A."/>
            <person name="Wilkins M.J."/>
            <person name="Williams K.H."/>
            <person name="Banfield J.F."/>
        </authorList>
    </citation>
    <scope>NUCLEOTIDE SEQUENCE [LARGE SCALE GENOMIC DNA]</scope>
</reference>
<dbReference type="AlphaFoldDB" id="A0A0G0U334"/>
<name>A0A0G0U334_9BACT</name>
<evidence type="ECO:0000313" key="4">
    <source>
        <dbReference type="Proteomes" id="UP000034601"/>
    </source>
</evidence>
<dbReference type="Pfam" id="PF13473">
    <property type="entry name" value="Cupredoxin_1"/>
    <property type="match status" value="1"/>
</dbReference>
<dbReference type="Gene3D" id="2.60.40.420">
    <property type="entry name" value="Cupredoxins - blue copper proteins"/>
    <property type="match status" value="1"/>
</dbReference>
<organism evidence="3 4">
    <name type="scientific">Candidatus Daviesbacteria bacterium GW2011_GWA2_40_9</name>
    <dbReference type="NCBI Taxonomy" id="1618424"/>
    <lineage>
        <taxon>Bacteria</taxon>
        <taxon>Candidatus Daviesiibacteriota</taxon>
    </lineage>
</organism>
<proteinExistence type="predicted"/>
<sequence>MENLDKVIVTAFGALAIVLTYWFFLMKRGREVAVSDSVDITVNGGYSPEVISIPQGKTTKINFFRTDPTDCLSEVVLGDFKIRKELPLNQKVTVEVTPQRRGEFPYSCGMGMYHGKIVVR</sequence>